<evidence type="ECO:0000313" key="3">
    <source>
        <dbReference type="Proteomes" id="UP001219568"/>
    </source>
</evidence>
<dbReference type="AlphaFoldDB" id="A0AAD6IFW9"/>
<protein>
    <submittedName>
        <fullName evidence="2">Uncharacterized protein</fullName>
    </submittedName>
</protein>
<sequence length="98" mass="11270">MAVSRFRDHWHHVDILDSLWIEMHSVRANSPLRQSAEKLPIRQEYENLIEAPMSDQTWHQKYRSKGAAATGGLGSRTNGPMGRPNELHILWLNGLKEV</sequence>
<reference evidence="2" key="2">
    <citation type="submission" date="2023-01" db="EMBL/GenBank/DDBJ databases">
        <authorList>
            <person name="Petersen C."/>
        </authorList>
    </citation>
    <scope>NUCLEOTIDE SEQUENCE</scope>
    <source>
        <strain evidence="2">IBT 15450</strain>
    </source>
</reference>
<gene>
    <name evidence="2" type="ORF">N7460_006527</name>
</gene>
<feature type="region of interest" description="Disordered" evidence="1">
    <location>
        <begin position="62"/>
        <end position="83"/>
    </location>
</feature>
<evidence type="ECO:0000313" key="2">
    <source>
        <dbReference type="EMBL" id="KAJ6045172.1"/>
    </source>
</evidence>
<dbReference type="Proteomes" id="UP001219568">
    <property type="component" value="Unassembled WGS sequence"/>
</dbReference>
<evidence type="ECO:0000256" key="1">
    <source>
        <dbReference type="SAM" id="MobiDB-lite"/>
    </source>
</evidence>
<name>A0AAD6IFW9_PENCN</name>
<dbReference type="EMBL" id="JAQJZL010000004">
    <property type="protein sequence ID" value="KAJ6045172.1"/>
    <property type="molecule type" value="Genomic_DNA"/>
</dbReference>
<accession>A0AAD6IFW9</accession>
<proteinExistence type="predicted"/>
<keyword evidence="3" id="KW-1185">Reference proteome</keyword>
<comment type="caution">
    <text evidence="2">The sequence shown here is derived from an EMBL/GenBank/DDBJ whole genome shotgun (WGS) entry which is preliminary data.</text>
</comment>
<reference evidence="2" key="1">
    <citation type="journal article" date="2023" name="IMA Fungus">
        <title>Comparative genomic study of the Penicillium genus elucidates a diverse pangenome and 15 lateral gene transfer events.</title>
        <authorList>
            <person name="Petersen C."/>
            <person name="Sorensen T."/>
            <person name="Nielsen M.R."/>
            <person name="Sondergaard T.E."/>
            <person name="Sorensen J.L."/>
            <person name="Fitzpatrick D.A."/>
            <person name="Frisvad J.C."/>
            <person name="Nielsen K.L."/>
        </authorList>
    </citation>
    <scope>NUCLEOTIDE SEQUENCE</scope>
    <source>
        <strain evidence="2">IBT 15450</strain>
    </source>
</reference>
<organism evidence="2 3">
    <name type="scientific">Penicillium canescens</name>
    <dbReference type="NCBI Taxonomy" id="5083"/>
    <lineage>
        <taxon>Eukaryota</taxon>
        <taxon>Fungi</taxon>
        <taxon>Dikarya</taxon>
        <taxon>Ascomycota</taxon>
        <taxon>Pezizomycotina</taxon>
        <taxon>Eurotiomycetes</taxon>
        <taxon>Eurotiomycetidae</taxon>
        <taxon>Eurotiales</taxon>
        <taxon>Aspergillaceae</taxon>
        <taxon>Penicillium</taxon>
    </lineage>
</organism>